<dbReference type="Proteomes" id="UP000428333">
    <property type="component" value="Linkage Group LG01"/>
</dbReference>
<evidence type="ECO:0000313" key="3">
    <source>
        <dbReference type="Proteomes" id="UP000428333"/>
    </source>
</evidence>
<proteinExistence type="predicted"/>
<evidence type="ECO:0000313" key="2">
    <source>
        <dbReference type="EMBL" id="KAE9467040.1"/>
    </source>
</evidence>
<keyword evidence="3" id="KW-1185">Reference proteome</keyword>
<accession>A0A6A4MAX4</accession>
<gene>
    <name evidence="2" type="ORF">C3L33_01050</name>
</gene>
<dbReference type="EMBL" id="QEFC01000061">
    <property type="protein sequence ID" value="KAE9467040.1"/>
    <property type="molecule type" value="Genomic_DNA"/>
</dbReference>
<dbReference type="OrthoDB" id="1871923at2759"/>
<feature type="region of interest" description="Disordered" evidence="1">
    <location>
        <begin position="143"/>
        <end position="173"/>
    </location>
</feature>
<sequence>MMLMGAQVEAAASTKLPLLVSKSNKQEKKKKKKMMMMKDHVIAMRDIELEEHHTSTDRGVVKVDTGTLEFDCQSGVASTVSLHKDLALMRTSDWSTIGCGFYASQRVVAGGDEWLDGGGGIAARTAIAIPDGGSGGIDVHGGGKGGTARGGVAGDGAETNGGVADGRVETGEG</sequence>
<feature type="non-terminal residue" evidence="2">
    <location>
        <position position="1"/>
    </location>
</feature>
<dbReference type="AlphaFoldDB" id="A0A6A4MAX4"/>
<organism evidence="2 3">
    <name type="scientific">Rhododendron williamsianum</name>
    <dbReference type="NCBI Taxonomy" id="262921"/>
    <lineage>
        <taxon>Eukaryota</taxon>
        <taxon>Viridiplantae</taxon>
        <taxon>Streptophyta</taxon>
        <taxon>Embryophyta</taxon>
        <taxon>Tracheophyta</taxon>
        <taxon>Spermatophyta</taxon>
        <taxon>Magnoliopsida</taxon>
        <taxon>eudicotyledons</taxon>
        <taxon>Gunneridae</taxon>
        <taxon>Pentapetalae</taxon>
        <taxon>asterids</taxon>
        <taxon>Ericales</taxon>
        <taxon>Ericaceae</taxon>
        <taxon>Ericoideae</taxon>
        <taxon>Rhodoreae</taxon>
        <taxon>Rhododendron</taxon>
    </lineage>
</organism>
<name>A0A6A4MAX4_9ERIC</name>
<evidence type="ECO:0000256" key="1">
    <source>
        <dbReference type="SAM" id="MobiDB-lite"/>
    </source>
</evidence>
<reference evidence="2 3" key="1">
    <citation type="journal article" date="2019" name="Genome Biol. Evol.">
        <title>The Rhododendron genome and chromosomal organization provide insight into shared whole-genome duplications across the heath family (Ericaceae).</title>
        <authorList>
            <person name="Soza V.L."/>
            <person name="Lindsley D."/>
            <person name="Waalkes A."/>
            <person name="Ramage E."/>
            <person name="Patwardhan R.P."/>
            <person name="Burton J.N."/>
            <person name="Adey A."/>
            <person name="Kumar A."/>
            <person name="Qiu R."/>
            <person name="Shendure J."/>
            <person name="Hall B."/>
        </authorList>
    </citation>
    <scope>NUCLEOTIDE SEQUENCE [LARGE SCALE GENOMIC DNA]</scope>
    <source>
        <strain evidence="2">RSF 1966-606</strain>
    </source>
</reference>
<protein>
    <submittedName>
        <fullName evidence="2">Uncharacterized protein</fullName>
    </submittedName>
</protein>
<comment type="caution">
    <text evidence="2">The sequence shown here is derived from an EMBL/GenBank/DDBJ whole genome shotgun (WGS) entry which is preliminary data.</text>
</comment>
<feature type="compositionally biased region" description="Gly residues" evidence="1">
    <location>
        <begin position="143"/>
        <end position="154"/>
    </location>
</feature>